<gene>
    <name evidence="2" type="ORF">EJ419_06880</name>
</gene>
<feature type="transmembrane region" description="Helical" evidence="1">
    <location>
        <begin position="85"/>
        <end position="105"/>
    </location>
</feature>
<comment type="caution">
    <text evidence="2">The sequence shown here is derived from an EMBL/GenBank/DDBJ whole genome shotgun (WGS) entry which is preliminary data.</text>
</comment>
<dbReference type="RefSeq" id="WP_131284959.1">
    <property type="nucleotide sequence ID" value="NZ_RXLP01000026.1"/>
</dbReference>
<sequence length="198" mass="22314">MEETKQSSWLKLQSTDMPFKRVGFLLYSVSFVLLIALRTMDTIGVAALARQAVQDILGLILCILITGFGINTVIKVRTSVRKKSITVIIAIIVMCLGLFAGYVVMNKSIKTTILDIVEGPYSTTAYVQSVNKRRLKANTLEINFEDGKLDEEIQAQVQTSESHVIDSLKSMEKRWVKINVYRHSGILVDWKQLDVDME</sequence>
<keyword evidence="1" id="KW-0472">Membrane</keyword>
<keyword evidence="1" id="KW-0812">Transmembrane</keyword>
<accession>A0A4R0QWM8</accession>
<proteinExistence type="predicted"/>
<dbReference type="EMBL" id="RXLP01000026">
    <property type="protein sequence ID" value="TCD53691.1"/>
    <property type="molecule type" value="Genomic_DNA"/>
</dbReference>
<keyword evidence="1" id="KW-1133">Transmembrane helix</keyword>
<evidence type="ECO:0000313" key="2">
    <source>
        <dbReference type="EMBL" id="TCD53691.1"/>
    </source>
</evidence>
<keyword evidence="3" id="KW-1185">Reference proteome</keyword>
<organism evidence="2 3">
    <name type="scientific">Alloscardovia theropitheci</name>
    <dbReference type="NCBI Taxonomy" id="2496842"/>
    <lineage>
        <taxon>Bacteria</taxon>
        <taxon>Bacillati</taxon>
        <taxon>Actinomycetota</taxon>
        <taxon>Actinomycetes</taxon>
        <taxon>Bifidobacteriales</taxon>
        <taxon>Bifidobacteriaceae</taxon>
        <taxon>Alloscardovia</taxon>
    </lineage>
</organism>
<dbReference type="AlphaFoldDB" id="A0A4R0QWM8"/>
<feature type="transmembrane region" description="Helical" evidence="1">
    <location>
        <begin position="21"/>
        <end position="40"/>
    </location>
</feature>
<feature type="transmembrane region" description="Helical" evidence="1">
    <location>
        <begin position="52"/>
        <end position="73"/>
    </location>
</feature>
<evidence type="ECO:0000313" key="3">
    <source>
        <dbReference type="Proteomes" id="UP000291289"/>
    </source>
</evidence>
<dbReference type="Proteomes" id="UP000291289">
    <property type="component" value="Unassembled WGS sequence"/>
</dbReference>
<protein>
    <submittedName>
        <fullName evidence="2">Uncharacterized protein</fullName>
    </submittedName>
</protein>
<reference evidence="2 3" key="1">
    <citation type="submission" date="2018-12" db="EMBL/GenBank/DDBJ databases">
        <title>Alloscrdovia theropitheci sp. nov: a novel taxon from the feces of the bleeding-herat monkey (Theropithecus geleda).</title>
        <authorList>
            <person name="Modesto M."/>
        </authorList>
    </citation>
    <scope>NUCLEOTIDE SEQUENCE [LARGE SCALE GENOMIC DNA]</scope>
    <source>
        <strain evidence="2 3">GLDI4/2</strain>
    </source>
</reference>
<name>A0A4R0QWM8_9BIFI</name>
<evidence type="ECO:0000256" key="1">
    <source>
        <dbReference type="SAM" id="Phobius"/>
    </source>
</evidence>